<evidence type="ECO:0000259" key="1">
    <source>
        <dbReference type="PROSITE" id="PS51910"/>
    </source>
</evidence>
<reference evidence="2 3" key="2">
    <citation type="submission" date="2018-11" db="EMBL/GenBank/DDBJ databases">
        <authorList>
            <consortium name="Pathogen Informatics"/>
        </authorList>
    </citation>
    <scope>NUCLEOTIDE SEQUENCE [LARGE SCALE GENOMIC DNA]</scope>
</reference>
<evidence type="ECO:0000313" key="2">
    <source>
        <dbReference type="EMBL" id="VDM97933.1"/>
    </source>
</evidence>
<dbReference type="AlphaFoldDB" id="A0A0N5CPK2"/>
<keyword evidence="3" id="KW-1185">Reference proteome</keyword>
<dbReference type="GO" id="GO:0005576">
    <property type="term" value="C:extracellular region"/>
    <property type="evidence" value="ECO:0007669"/>
    <property type="project" value="TreeGrafter"/>
</dbReference>
<dbReference type="Gene3D" id="3.20.20.80">
    <property type="entry name" value="Glycosidases"/>
    <property type="match status" value="2"/>
</dbReference>
<evidence type="ECO:0000313" key="4">
    <source>
        <dbReference type="WBParaSite" id="TCLT_0000214801-mRNA-1"/>
    </source>
</evidence>
<gene>
    <name evidence="2" type="ORF">TCLT_LOCUS2149</name>
</gene>
<evidence type="ECO:0000313" key="3">
    <source>
        <dbReference type="Proteomes" id="UP000276776"/>
    </source>
</evidence>
<dbReference type="InterPro" id="IPR050314">
    <property type="entry name" value="Glycosyl_Hydrlase_18"/>
</dbReference>
<proteinExistence type="predicted"/>
<dbReference type="PANTHER" id="PTHR11177">
    <property type="entry name" value="CHITINASE"/>
    <property type="match status" value="1"/>
</dbReference>
<organism evidence="4">
    <name type="scientific">Thelazia callipaeda</name>
    <name type="common">Oriental eyeworm</name>
    <name type="synonym">Parasitic nematode</name>
    <dbReference type="NCBI Taxonomy" id="103827"/>
    <lineage>
        <taxon>Eukaryota</taxon>
        <taxon>Metazoa</taxon>
        <taxon>Ecdysozoa</taxon>
        <taxon>Nematoda</taxon>
        <taxon>Chromadorea</taxon>
        <taxon>Rhabditida</taxon>
        <taxon>Spirurina</taxon>
        <taxon>Spiruromorpha</taxon>
        <taxon>Thelazioidea</taxon>
        <taxon>Thelaziidae</taxon>
        <taxon>Thelazia</taxon>
    </lineage>
</organism>
<dbReference type="SUPFAM" id="SSF51445">
    <property type="entry name" value="(Trans)glycosidases"/>
    <property type="match status" value="1"/>
</dbReference>
<feature type="domain" description="GH18" evidence="1">
    <location>
        <begin position="339"/>
        <end position="386"/>
    </location>
</feature>
<dbReference type="STRING" id="103827.A0A0N5CPK2"/>
<dbReference type="Pfam" id="PF00704">
    <property type="entry name" value="Glyco_hydro_18"/>
    <property type="match status" value="1"/>
</dbReference>
<dbReference type="InterPro" id="IPR017853">
    <property type="entry name" value="GH"/>
</dbReference>
<dbReference type="GO" id="GO:0008061">
    <property type="term" value="F:chitin binding"/>
    <property type="evidence" value="ECO:0007669"/>
    <property type="project" value="InterPro"/>
</dbReference>
<dbReference type="PROSITE" id="PS51910">
    <property type="entry name" value="GH18_2"/>
    <property type="match status" value="2"/>
</dbReference>
<dbReference type="InterPro" id="IPR029070">
    <property type="entry name" value="Chitinase_insertion_sf"/>
</dbReference>
<protein>
    <submittedName>
        <fullName evidence="4">Glyco_18 domain-containing protein</fullName>
    </submittedName>
</protein>
<dbReference type="GO" id="GO:0004568">
    <property type="term" value="F:chitinase activity"/>
    <property type="evidence" value="ECO:0007669"/>
    <property type="project" value="TreeGrafter"/>
</dbReference>
<dbReference type="SUPFAM" id="SSF54556">
    <property type="entry name" value="Chitinase insertion domain"/>
    <property type="match status" value="1"/>
</dbReference>
<dbReference type="Gene3D" id="3.10.50.10">
    <property type="match status" value="1"/>
</dbReference>
<dbReference type="InterPro" id="IPR001223">
    <property type="entry name" value="Glyco_hydro18_cat"/>
</dbReference>
<name>A0A0N5CPK2_THECL</name>
<accession>A0A0N5CPK2</accession>
<dbReference type="GO" id="GO:0005975">
    <property type="term" value="P:carbohydrate metabolic process"/>
    <property type="evidence" value="ECO:0007669"/>
    <property type="project" value="InterPro"/>
</dbReference>
<sequence length="386" mass="42143">MNECFCTLQKVAQYSVKRREFAQSTIDFLRQNNFDGMVLQWDYPVELSLEHSALVRALIKAFANENQSNNKNRLIFTVAGSVKKQSIDASYAAIDASYAANSFNKNTDLLFLLAYDFHNGLEQTTDLPSKLYSSQKDAVDNVAFAANYWVSKGMPKDKIVIGLSGFATGWTLADASQANIGARASGPSPPLAEGNSEGGKTAYWKICDYLNANAKETVDKEHVGAYLTEGNRWYGYDNPETIKIKVKWLKEQGFAGAFLSSLDADDFRGTSCGVGVYPLLTTIKKALETDDQQGTEYSTVTTTLLPTTSQIDLTVASQINTSDNEGKHVQDGTDRKHNHVRACYFDGSAQNILGSSGSLAVSDIPAGLCTHILYSSASIDEEGKSM</sequence>
<dbReference type="WBParaSite" id="TCLT_0000214801-mRNA-1">
    <property type="protein sequence ID" value="TCLT_0000214801-mRNA-1"/>
    <property type="gene ID" value="TCLT_0000214801"/>
</dbReference>
<dbReference type="EMBL" id="UYYF01000381">
    <property type="protein sequence ID" value="VDM97933.1"/>
    <property type="molecule type" value="Genomic_DNA"/>
</dbReference>
<dbReference type="InterPro" id="IPR011583">
    <property type="entry name" value="Chitinase_II/V-like_cat"/>
</dbReference>
<dbReference type="PANTHER" id="PTHR11177:SF400">
    <property type="entry name" value="ENDOCHITINASE-RELATED"/>
    <property type="match status" value="1"/>
</dbReference>
<reference evidence="4" key="1">
    <citation type="submission" date="2017-02" db="UniProtKB">
        <authorList>
            <consortium name="WormBaseParasite"/>
        </authorList>
    </citation>
    <scope>IDENTIFICATION</scope>
</reference>
<dbReference type="Proteomes" id="UP000276776">
    <property type="component" value="Unassembled WGS sequence"/>
</dbReference>
<dbReference type="GO" id="GO:0006032">
    <property type="term" value="P:chitin catabolic process"/>
    <property type="evidence" value="ECO:0007669"/>
    <property type="project" value="TreeGrafter"/>
</dbReference>
<dbReference type="OMA" id="QGATEYF"/>
<dbReference type="SMART" id="SM00636">
    <property type="entry name" value="Glyco_18"/>
    <property type="match status" value="1"/>
</dbReference>
<feature type="domain" description="GH18" evidence="1">
    <location>
        <begin position="1"/>
        <end position="290"/>
    </location>
</feature>
<dbReference type="OrthoDB" id="76388at2759"/>